<evidence type="ECO:0000313" key="3">
    <source>
        <dbReference type="Proteomes" id="UP000319801"/>
    </source>
</evidence>
<name>A0A556UGC9_BAGYA</name>
<dbReference type="Proteomes" id="UP000319801">
    <property type="component" value="Unassembled WGS sequence"/>
</dbReference>
<dbReference type="EMBL" id="VCAZ01000073">
    <property type="protein sequence ID" value="TSP09118.1"/>
    <property type="molecule type" value="Genomic_DNA"/>
</dbReference>
<feature type="compositionally biased region" description="Basic and acidic residues" evidence="1">
    <location>
        <begin position="108"/>
        <end position="125"/>
    </location>
</feature>
<comment type="caution">
    <text evidence="2">The sequence shown here is derived from an EMBL/GenBank/DDBJ whole genome shotgun (WGS) entry which is preliminary data.</text>
</comment>
<proteinExistence type="predicted"/>
<organism evidence="2 3">
    <name type="scientific">Bagarius yarrelli</name>
    <name type="common">Goonch</name>
    <name type="synonym">Bagrus yarrelli</name>
    <dbReference type="NCBI Taxonomy" id="175774"/>
    <lineage>
        <taxon>Eukaryota</taxon>
        <taxon>Metazoa</taxon>
        <taxon>Chordata</taxon>
        <taxon>Craniata</taxon>
        <taxon>Vertebrata</taxon>
        <taxon>Euteleostomi</taxon>
        <taxon>Actinopterygii</taxon>
        <taxon>Neopterygii</taxon>
        <taxon>Teleostei</taxon>
        <taxon>Ostariophysi</taxon>
        <taxon>Siluriformes</taxon>
        <taxon>Sisoridae</taxon>
        <taxon>Sisorinae</taxon>
        <taxon>Bagarius</taxon>
    </lineage>
</organism>
<accession>A0A556UGC9</accession>
<dbReference type="AlphaFoldDB" id="A0A556UGC9"/>
<keyword evidence="3" id="KW-1185">Reference proteome</keyword>
<feature type="region of interest" description="Disordered" evidence="1">
    <location>
        <begin position="95"/>
        <end position="131"/>
    </location>
</feature>
<gene>
    <name evidence="2" type="ORF">Baya_10740</name>
</gene>
<reference evidence="2 3" key="1">
    <citation type="journal article" date="2019" name="Genome Biol. Evol.">
        <title>Whole-Genome Sequencing of the Giant Devil Catfish, Bagarius yarrelli.</title>
        <authorList>
            <person name="Jiang W."/>
            <person name="Lv Y."/>
            <person name="Cheng L."/>
            <person name="Yang K."/>
            <person name="Chao B."/>
            <person name="Wang X."/>
            <person name="Li Y."/>
            <person name="Pan X."/>
            <person name="You X."/>
            <person name="Zhang Y."/>
            <person name="Yang J."/>
            <person name="Li J."/>
            <person name="Zhang X."/>
            <person name="Liu S."/>
            <person name="Sun C."/>
            <person name="Yang J."/>
            <person name="Shi Q."/>
        </authorList>
    </citation>
    <scope>NUCLEOTIDE SEQUENCE [LARGE SCALE GENOMIC DNA]</scope>
    <source>
        <strain evidence="2">JWS20170419001</strain>
        <tissue evidence="2">Muscle</tissue>
    </source>
</reference>
<protein>
    <submittedName>
        <fullName evidence="2">Uncharacterized protein</fullName>
    </submittedName>
</protein>
<dbReference type="OrthoDB" id="654211at2759"/>
<evidence type="ECO:0000256" key="1">
    <source>
        <dbReference type="SAM" id="MobiDB-lite"/>
    </source>
</evidence>
<evidence type="ECO:0000313" key="2">
    <source>
        <dbReference type="EMBL" id="TSP09118.1"/>
    </source>
</evidence>
<sequence length="156" mass="17383">MSSVDVHSQLASIIERFAKGALVEMTKVIDKDSALLRAEIARRQMEVEALLCKLQFAESELRSARQAAANRQSAPKRRSVAVQVTITAALQDSKDIHTDANMDTSSNAKEDKAEAFHVKEERTELKPWGNTEEIEETRVCWQEELHASNTSGEGET</sequence>